<proteinExistence type="predicted"/>
<evidence type="ECO:0000313" key="2">
    <source>
        <dbReference type="Proteomes" id="UP000814033"/>
    </source>
</evidence>
<protein>
    <submittedName>
        <fullName evidence="1">Uncharacterized protein</fullName>
    </submittedName>
</protein>
<comment type="caution">
    <text evidence="1">The sequence shown here is derived from an EMBL/GenBank/DDBJ whole genome shotgun (WGS) entry which is preliminary data.</text>
</comment>
<evidence type="ECO:0000313" key="1">
    <source>
        <dbReference type="EMBL" id="KAI0042589.1"/>
    </source>
</evidence>
<organism evidence="1 2">
    <name type="scientific">Auriscalpium vulgare</name>
    <dbReference type="NCBI Taxonomy" id="40419"/>
    <lineage>
        <taxon>Eukaryota</taxon>
        <taxon>Fungi</taxon>
        <taxon>Dikarya</taxon>
        <taxon>Basidiomycota</taxon>
        <taxon>Agaricomycotina</taxon>
        <taxon>Agaricomycetes</taxon>
        <taxon>Russulales</taxon>
        <taxon>Auriscalpiaceae</taxon>
        <taxon>Auriscalpium</taxon>
    </lineage>
</organism>
<name>A0ACB8REP4_9AGAM</name>
<reference evidence="1" key="1">
    <citation type="submission" date="2021-02" db="EMBL/GenBank/DDBJ databases">
        <authorList>
            <consortium name="DOE Joint Genome Institute"/>
            <person name="Ahrendt S."/>
            <person name="Looney B.P."/>
            <person name="Miyauchi S."/>
            <person name="Morin E."/>
            <person name="Drula E."/>
            <person name="Courty P.E."/>
            <person name="Chicoki N."/>
            <person name="Fauchery L."/>
            <person name="Kohler A."/>
            <person name="Kuo A."/>
            <person name="Labutti K."/>
            <person name="Pangilinan J."/>
            <person name="Lipzen A."/>
            <person name="Riley R."/>
            <person name="Andreopoulos W."/>
            <person name="He G."/>
            <person name="Johnson J."/>
            <person name="Barry K.W."/>
            <person name="Grigoriev I.V."/>
            <person name="Nagy L."/>
            <person name="Hibbett D."/>
            <person name="Henrissat B."/>
            <person name="Matheny P.B."/>
            <person name="Labbe J."/>
            <person name="Martin F."/>
        </authorList>
    </citation>
    <scope>NUCLEOTIDE SEQUENCE</scope>
    <source>
        <strain evidence="1">FP105234-sp</strain>
    </source>
</reference>
<reference evidence="1" key="2">
    <citation type="journal article" date="2022" name="New Phytol.">
        <title>Evolutionary transition to the ectomycorrhizal habit in the genomes of a hyperdiverse lineage of mushroom-forming fungi.</title>
        <authorList>
            <person name="Looney B."/>
            <person name="Miyauchi S."/>
            <person name="Morin E."/>
            <person name="Drula E."/>
            <person name="Courty P.E."/>
            <person name="Kohler A."/>
            <person name="Kuo A."/>
            <person name="LaButti K."/>
            <person name="Pangilinan J."/>
            <person name="Lipzen A."/>
            <person name="Riley R."/>
            <person name="Andreopoulos W."/>
            <person name="He G."/>
            <person name="Johnson J."/>
            <person name="Nolan M."/>
            <person name="Tritt A."/>
            <person name="Barry K.W."/>
            <person name="Grigoriev I.V."/>
            <person name="Nagy L.G."/>
            <person name="Hibbett D."/>
            <person name="Henrissat B."/>
            <person name="Matheny P.B."/>
            <person name="Labbe J."/>
            <person name="Martin F.M."/>
        </authorList>
    </citation>
    <scope>NUCLEOTIDE SEQUENCE</scope>
    <source>
        <strain evidence="1">FP105234-sp</strain>
    </source>
</reference>
<gene>
    <name evidence="1" type="ORF">FA95DRAFT_1564199</name>
</gene>
<dbReference type="EMBL" id="MU276058">
    <property type="protein sequence ID" value="KAI0042589.1"/>
    <property type="molecule type" value="Genomic_DNA"/>
</dbReference>
<accession>A0ACB8REP4</accession>
<keyword evidence="2" id="KW-1185">Reference proteome</keyword>
<dbReference type="Proteomes" id="UP000814033">
    <property type="component" value="Unassembled WGS sequence"/>
</dbReference>
<sequence>MLTSRRATVYQIATVDSSNRPHVRSQIHRGFLTPPGLPHLPLLLTSTDSRTPKTKQLAHTDFVELAWWIDGSADQFRVLGRARLVSSAGISPARTPPECAGLAALDAAGFDWEGARRGQFDDVSEHMRASWCRPPPGDVLPGGYEEMDSWPTTVKKPSDARTEEEKALAAEALGNYALVVIEPLEVDWVQMAIRPNRRTRFTRVDDGWEEVPVVP</sequence>